<feature type="domain" description="3-hydroxyacyl-CoA dehydrogenase NAD binding" evidence="5">
    <location>
        <begin position="330"/>
        <end position="507"/>
    </location>
</feature>
<dbReference type="Gene3D" id="1.10.1040.10">
    <property type="entry name" value="N-(1-d-carboxylethyl)-l-norvaline Dehydrogenase, domain 2"/>
    <property type="match status" value="2"/>
</dbReference>
<evidence type="ECO:0000256" key="1">
    <source>
        <dbReference type="ARBA" id="ARBA00005086"/>
    </source>
</evidence>
<dbReference type="SUPFAM" id="SSF48179">
    <property type="entry name" value="6-phosphogluconate dehydrogenase C-terminal domain-like"/>
    <property type="match status" value="2"/>
</dbReference>
<dbReference type="Pfam" id="PF02737">
    <property type="entry name" value="3HCDH_N"/>
    <property type="match status" value="2"/>
</dbReference>
<comment type="similarity">
    <text evidence="2">Belongs to the 3-hydroxyacyl-CoA dehydrogenase family.</text>
</comment>
<comment type="pathway">
    <text evidence="1">Lipid metabolism; butanoate metabolism.</text>
</comment>
<evidence type="ECO:0000256" key="2">
    <source>
        <dbReference type="ARBA" id="ARBA00009463"/>
    </source>
</evidence>
<dbReference type="EMBL" id="JBFAUK010000052">
    <property type="protein sequence ID" value="MEV5511147.1"/>
    <property type="molecule type" value="Genomic_DNA"/>
</dbReference>
<proteinExistence type="inferred from homology"/>
<dbReference type="InterPro" id="IPR006108">
    <property type="entry name" value="3HC_DH_C"/>
</dbReference>
<dbReference type="InterPro" id="IPR006176">
    <property type="entry name" value="3-OHacyl-CoA_DH_NAD-bd"/>
</dbReference>
<dbReference type="Proteomes" id="UP001552594">
    <property type="component" value="Unassembled WGS sequence"/>
</dbReference>
<evidence type="ECO:0000256" key="3">
    <source>
        <dbReference type="ARBA" id="ARBA00023002"/>
    </source>
</evidence>
<reference evidence="6 7" key="1">
    <citation type="submission" date="2024-06" db="EMBL/GenBank/DDBJ databases">
        <title>The Natural Products Discovery Center: Release of the First 8490 Sequenced Strains for Exploring Actinobacteria Biosynthetic Diversity.</title>
        <authorList>
            <person name="Kalkreuter E."/>
            <person name="Kautsar S.A."/>
            <person name="Yang D."/>
            <person name="Bader C.D."/>
            <person name="Teijaro C.N."/>
            <person name="Fluegel L."/>
            <person name="Davis C.M."/>
            <person name="Simpson J.R."/>
            <person name="Lauterbach L."/>
            <person name="Steele A.D."/>
            <person name="Gui C."/>
            <person name="Meng S."/>
            <person name="Li G."/>
            <person name="Viehrig K."/>
            <person name="Ye F."/>
            <person name="Su P."/>
            <person name="Kiefer A.F."/>
            <person name="Nichols A."/>
            <person name="Cepeda A.J."/>
            <person name="Yan W."/>
            <person name="Fan B."/>
            <person name="Jiang Y."/>
            <person name="Adhikari A."/>
            <person name="Zheng C.-J."/>
            <person name="Schuster L."/>
            <person name="Cowan T.M."/>
            <person name="Smanski M.J."/>
            <person name="Chevrette M.G."/>
            <person name="De Carvalho L.P.S."/>
            <person name="Shen B."/>
        </authorList>
    </citation>
    <scope>NUCLEOTIDE SEQUENCE [LARGE SCALE GENOMIC DNA]</scope>
    <source>
        <strain evidence="6 7">NPDC052347</strain>
    </source>
</reference>
<evidence type="ECO:0000259" key="4">
    <source>
        <dbReference type="Pfam" id="PF00725"/>
    </source>
</evidence>
<keyword evidence="3" id="KW-0560">Oxidoreductase</keyword>
<name>A0ABV3K7M2_STRON</name>
<feature type="domain" description="3-hydroxyacyl-CoA dehydrogenase NAD binding" evidence="5">
    <location>
        <begin position="23"/>
        <end position="201"/>
    </location>
</feature>
<evidence type="ECO:0000313" key="6">
    <source>
        <dbReference type="EMBL" id="MEV5511147.1"/>
    </source>
</evidence>
<gene>
    <name evidence="6" type="ORF">AB0L16_32820</name>
</gene>
<feature type="domain" description="3-hydroxyacyl-CoA dehydrogenase C-terminal" evidence="4">
    <location>
        <begin position="204"/>
        <end position="300"/>
    </location>
</feature>
<keyword evidence="7" id="KW-1185">Reference proteome</keyword>
<feature type="domain" description="3-hydroxyacyl-CoA dehydrogenase C-terminal" evidence="4">
    <location>
        <begin position="510"/>
        <end position="606"/>
    </location>
</feature>
<dbReference type="InterPro" id="IPR036291">
    <property type="entry name" value="NAD(P)-bd_dom_sf"/>
</dbReference>
<dbReference type="PANTHER" id="PTHR48075:SF9">
    <property type="entry name" value="3-HYDROXYBUTYRYL-COA DEHYDROGENASE"/>
    <property type="match status" value="1"/>
</dbReference>
<organism evidence="6 7">
    <name type="scientific">Streptomyces orinoci</name>
    <name type="common">Streptoverticillium orinoci</name>
    <dbReference type="NCBI Taxonomy" id="67339"/>
    <lineage>
        <taxon>Bacteria</taxon>
        <taxon>Bacillati</taxon>
        <taxon>Actinomycetota</taxon>
        <taxon>Actinomycetes</taxon>
        <taxon>Kitasatosporales</taxon>
        <taxon>Streptomycetaceae</taxon>
        <taxon>Streptomyces</taxon>
    </lineage>
</organism>
<dbReference type="PANTHER" id="PTHR48075">
    <property type="entry name" value="3-HYDROXYACYL-COA DEHYDROGENASE FAMILY PROTEIN"/>
    <property type="match status" value="1"/>
</dbReference>
<dbReference type="NCBIfam" id="NF005875">
    <property type="entry name" value="PRK07819.1"/>
    <property type="match status" value="1"/>
</dbReference>
<dbReference type="Pfam" id="PF00725">
    <property type="entry name" value="3HCDH"/>
    <property type="match status" value="2"/>
</dbReference>
<comment type="caution">
    <text evidence="6">The sequence shown here is derived from an EMBL/GenBank/DDBJ whole genome shotgun (WGS) entry which is preliminary data.</text>
</comment>
<sequence>MDRQSAPEPASQPTAGSANSLEHIAVIGLGTMGTGIAEVLLCAGRRVTGVDISDAAAARATAALEAATARAVARGRITEEQRAAALARFSASADLRTAAGADLVIEVVPENYELKHEVFTALDALVRPETILATGTNALSVTRLAADSARPERVLGLHFFNPAPAMRLIEVVSSVLTAPAAVAAVTQLARELGKEPVAVGDRPGFVADGLLFGYLNQAAAMYESRYASREDIDAAMKLGCGLPMGPLALLDLIGVDTARTVLEAMYAASHDRLHAPAPILGQLAAAGLTGRKAGRGFYTYQEPGSPVVVPDAVTPAPAAGRDAGRPVRAVGVAGSGTMASGIAEVFAKAGYPVVLAARSLAKADAAKERIAKSLARSVAKGRLTERERQAALDAIAPAGSLDAFAEVDLAVEAVAEDLEIKRELFAELDKVCRPGAVLATTTSSLPVIACARATSRPQDVVGMHFFNPAPAMKLVEVVRTVLTADDAHATVRAVCAAVHKHPVECGDRAGFIVNALLFPYLNNAIKMVQEHYASLDDIDAAMKLGGGYPMGPFELLDVVGLDVSLAIERVLHREFRDPGLAPAPLLEHLVAAGCLGRKTGRGFREYARA</sequence>
<evidence type="ECO:0000259" key="5">
    <source>
        <dbReference type="Pfam" id="PF02737"/>
    </source>
</evidence>
<protein>
    <submittedName>
        <fullName evidence="6">3-hydroxybutyryl-CoA dehydrogenase</fullName>
    </submittedName>
</protein>
<dbReference type="InterPro" id="IPR013328">
    <property type="entry name" value="6PGD_dom2"/>
</dbReference>
<dbReference type="SUPFAM" id="SSF51735">
    <property type="entry name" value="NAD(P)-binding Rossmann-fold domains"/>
    <property type="match status" value="2"/>
</dbReference>
<evidence type="ECO:0000313" key="7">
    <source>
        <dbReference type="Proteomes" id="UP001552594"/>
    </source>
</evidence>
<dbReference type="RefSeq" id="WP_109279787.1">
    <property type="nucleotide sequence ID" value="NZ_JBFAUK010000052.1"/>
</dbReference>
<accession>A0ABV3K7M2</accession>
<dbReference type="Gene3D" id="3.40.50.720">
    <property type="entry name" value="NAD(P)-binding Rossmann-like Domain"/>
    <property type="match status" value="2"/>
</dbReference>
<dbReference type="InterPro" id="IPR008927">
    <property type="entry name" value="6-PGluconate_DH-like_C_sf"/>
</dbReference>